<proteinExistence type="inferred from homology"/>
<dbReference type="OrthoDB" id="9782305at2"/>
<comment type="similarity">
    <text evidence="2">Belongs to the binding-protein-dependent transport system permease family. FecCD subfamily.</text>
</comment>
<protein>
    <submittedName>
        <fullName evidence="9">Iron ABC transporter permease</fullName>
    </submittedName>
</protein>
<organism evidence="9 10">
    <name type="scientific">Gulosibacter chungangensis</name>
    <dbReference type="NCBI Taxonomy" id="979746"/>
    <lineage>
        <taxon>Bacteria</taxon>
        <taxon>Bacillati</taxon>
        <taxon>Actinomycetota</taxon>
        <taxon>Actinomycetes</taxon>
        <taxon>Micrococcales</taxon>
        <taxon>Microbacteriaceae</taxon>
        <taxon>Gulosibacter</taxon>
    </lineage>
</organism>
<dbReference type="AlphaFoldDB" id="A0A7J5BBW8"/>
<keyword evidence="6 8" id="KW-1133">Transmembrane helix</keyword>
<evidence type="ECO:0000256" key="8">
    <source>
        <dbReference type="SAM" id="Phobius"/>
    </source>
</evidence>
<dbReference type="InterPro" id="IPR037294">
    <property type="entry name" value="ABC_BtuC-like"/>
</dbReference>
<dbReference type="GO" id="GO:0005886">
    <property type="term" value="C:plasma membrane"/>
    <property type="evidence" value="ECO:0007669"/>
    <property type="project" value="UniProtKB-SubCell"/>
</dbReference>
<gene>
    <name evidence="9" type="ORF">F8O05_09860</name>
</gene>
<dbReference type="Pfam" id="PF01032">
    <property type="entry name" value="FecCD"/>
    <property type="match status" value="1"/>
</dbReference>
<keyword evidence="10" id="KW-1185">Reference proteome</keyword>
<dbReference type="EMBL" id="WBKB01000005">
    <property type="protein sequence ID" value="KAB1642772.1"/>
    <property type="molecule type" value="Genomic_DNA"/>
</dbReference>
<dbReference type="PANTHER" id="PTHR30472:SF1">
    <property type="entry name" value="FE(3+) DICITRATE TRANSPORT SYSTEM PERMEASE PROTEIN FECC-RELATED"/>
    <property type="match status" value="1"/>
</dbReference>
<evidence type="ECO:0000256" key="3">
    <source>
        <dbReference type="ARBA" id="ARBA00022448"/>
    </source>
</evidence>
<evidence type="ECO:0000256" key="7">
    <source>
        <dbReference type="ARBA" id="ARBA00023136"/>
    </source>
</evidence>
<keyword evidence="4" id="KW-1003">Cell membrane</keyword>
<dbReference type="CDD" id="cd06550">
    <property type="entry name" value="TM_ABC_iron-siderophores_like"/>
    <property type="match status" value="1"/>
</dbReference>
<name>A0A7J5BBW8_9MICO</name>
<evidence type="ECO:0000256" key="6">
    <source>
        <dbReference type="ARBA" id="ARBA00022989"/>
    </source>
</evidence>
<evidence type="ECO:0000256" key="2">
    <source>
        <dbReference type="ARBA" id="ARBA00007935"/>
    </source>
</evidence>
<accession>A0A7J5BBW8</accession>
<dbReference type="Proteomes" id="UP000433493">
    <property type="component" value="Unassembled WGS sequence"/>
</dbReference>
<feature type="transmembrane region" description="Helical" evidence="8">
    <location>
        <begin position="238"/>
        <end position="261"/>
    </location>
</feature>
<evidence type="ECO:0000313" key="9">
    <source>
        <dbReference type="EMBL" id="KAB1642772.1"/>
    </source>
</evidence>
<dbReference type="GO" id="GO:0033214">
    <property type="term" value="P:siderophore-iron import into cell"/>
    <property type="evidence" value="ECO:0007669"/>
    <property type="project" value="TreeGrafter"/>
</dbReference>
<reference evidence="9 10" key="1">
    <citation type="submission" date="2019-09" db="EMBL/GenBank/DDBJ databases">
        <title>Phylogeny of genus Pseudoclavibacter and closely related genus.</title>
        <authorList>
            <person name="Li Y."/>
        </authorList>
    </citation>
    <scope>NUCLEOTIDE SEQUENCE [LARGE SCALE GENOMIC DNA]</scope>
    <source>
        <strain evidence="9 10">KCTC 13959</strain>
    </source>
</reference>
<dbReference type="GO" id="GO:0022857">
    <property type="term" value="F:transmembrane transporter activity"/>
    <property type="evidence" value="ECO:0007669"/>
    <property type="project" value="InterPro"/>
</dbReference>
<feature type="transmembrane region" description="Helical" evidence="8">
    <location>
        <begin position="83"/>
        <end position="101"/>
    </location>
</feature>
<dbReference type="Gene3D" id="1.10.3470.10">
    <property type="entry name" value="ABC transporter involved in vitamin B12 uptake, BtuC"/>
    <property type="match status" value="1"/>
</dbReference>
<feature type="transmembrane region" description="Helical" evidence="8">
    <location>
        <begin position="54"/>
        <end position="71"/>
    </location>
</feature>
<feature type="transmembrane region" description="Helical" evidence="8">
    <location>
        <begin position="273"/>
        <end position="294"/>
    </location>
</feature>
<keyword evidence="5 8" id="KW-0812">Transmembrane</keyword>
<dbReference type="InterPro" id="IPR000522">
    <property type="entry name" value="ABC_transptr_permease_BtuC"/>
</dbReference>
<comment type="caution">
    <text evidence="9">The sequence shown here is derived from an EMBL/GenBank/DDBJ whole genome shotgun (WGS) entry which is preliminary data.</text>
</comment>
<keyword evidence="3" id="KW-0813">Transport</keyword>
<evidence type="ECO:0000313" key="10">
    <source>
        <dbReference type="Proteomes" id="UP000433493"/>
    </source>
</evidence>
<feature type="transmembrane region" description="Helical" evidence="8">
    <location>
        <begin position="107"/>
        <end position="128"/>
    </location>
</feature>
<sequence>MFVGLLAFLTLCCAMSLSIGSNSSITPTMTWELLWHPDGSFESEVVSGQRVPRTLLLILVGAALGVAGMLIQSLTRNPIADPGILGLNAGASLVVVLAVAITGVVSVWFYVWFAFVGAAVVGVIVYVLGGIGAGGSASPARLALAGIAVNMAITAIVQTVILTNQNTYNEFRFWAAGSAEGRGWPVFFAVVGFILVGLLGAAMLTPALNALALGADTAAGLGVPVALVRGLVLACITVLAGAATAAFGPISFIGLVVPYIARAFGGGDQRITLPFAIVVGPIVMLIADVLGRVLAFEGEVQVGIVAALIGGPFFVAIVRRRRIEAL</sequence>
<dbReference type="SUPFAM" id="SSF81345">
    <property type="entry name" value="ABC transporter involved in vitamin B12 uptake, BtuC"/>
    <property type="match status" value="1"/>
</dbReference>
<feature type="transmembrane region" description="Helical" evidence="8">
    <location>
        <begin position="183"/>
        <end position="204"/>
    </location>
</feature>
<evidence type="ECO:0000256" key="4">
    <source>
        <dbReference type="ARBA" id="ARBA00022475"/>
    </source>
</evidence>
<dbReference type="PANTHER" id="PTHR30472">
    <property type="entry name" value="FERRIC ENTEROBACTIN TRANSPORT SYSTEM PERMEASE PROTEIN"/>
    <property type="match status" value="1"/>
</dbReference>
<feature type="transmembrane region" description="Helical" evidence="8">
    <location>
        <begin position="300"/>
        <end position="318"/>
    </location>
</feature>
<feature type="transmembrane region" description="Helical" evidence="8">
    <location>
        <begin position="140"/>
        <end position="163"/>
    </location>
</feature>
<evidence type="ECO:0000256" key="5">
    <source>
        <dbReference type="ARBA" id="ARBA00022692"/>
    </source>
</evidence>
<keyword evidence="7 8" id="KW-0472">Membrane</keyword>
<evidence type="ECO:0000256" key="1">
    <source>
        <dbReference type="ARBA" id="ARBA00004651"/>
    </source>
</evidence>
<comment type="subcellular location">
    <subcellularLocation>
        <location evidence="1">Cell membrane</location>
        <topology evidence="1">Multi-pass membrane protein</topology>
    </subcellularLocation>
</comment>